<evidence type="ECO:0000256" key="1">
    <source>
        <dbReference type="ARBA" id="ARBA00023125"/>
    </source>
</evidence>
<reference evidence="5" key="1">
    <citation type="journal article" date="2014" name="Genome Announc.">
        <title>Draft genome sequence of Weissella oryzae SG25T, isolated from fermented rice grains.</title>
        <authorList>
            <person name="Tanizawa Y."/>
            <person name="Fujisawa T."/>
            <person name="Mochizuki T."/>
            <person name="Kaminuma E."/>
            <person name="Suzuki Y."/>
            <person name="Nakamura Y."/>
            <person name="Tohno M."/>
        </authorList>
    </citation>
    <scope>NUCLEOTIDE SEQUENCE [LARGE SCALE GENOMIC DNA]</scope>
    <source>
        <strain evidence="5">DSM 25784 / JCM 18191 / LMG 30913 / SG25</strain>
    </source>
</reference>
<dbReference type="eggNOG" id="COG1309">
    <property type="taxonomic scope" value="Bacteria"/>
</dbReference>
<name>A0A069CRD3_WEIOS</name>
<dbReference type="InterPro" id="IPR023772">
    <property type="entry name" value="DNA-bd_HTH_TetR-type_CS"/>
</dbReference>
<dbReference type="PANTHER" id="PTHR43479">
    <property type="entry name" value="ACREF/ENVCD OPERON REPRESSOR-RELATED"/>
    <property type="match status" value="1"/>
</dbReference>
<protein>
    <submittedName>
        <fullName evidence="4">TetR family transcriptional regulator</fullName>
    </submittedName>
</protein>
<dbReference type="PROSITE" id="PS50977">
    <property type="entry name" value="HTH_TETR_2"/>
    <property type="match status" value="1"/>
</dbReference>
<organism evidence="4 5">
    <name type="scientific">Weissella oryzae (strain DSM 25784 / JCM 18191 / LMG 30913 / SG25)</name>
    <dbReference type="NCBI Taxonomy" id="1329250"/>
    <lineage>
        <taxon>Bacteria</taxon>
        <taxon>Bacillati</taxon>
        <taxon>Bacillota</taxon>
        <taxon>Bacilli</taxon>
        <taxon>Lactobacillales</taxon>
        <taxon>Lactobacillaceae</taxon>
        <taxon>Weissella</taxon>
    </lineage>
</organism>
<evidence type="ECO:0000313" key="4">
    <source>
        <dbReference type="EMBL" id="GAK30275.1"/>
    </source>
</evidence>
<dbReference type="STRING" id="1329250.WOSG25_020720"/>
<dbReference type="PROSITE" id="PS01081">
    <property type="entry name" value="HTH_TETR_1"/>
    <property type="match status" value="1"/>
</dbReference>
<dbReference type="Gene3D" id="1.10.357.10">
    <property type="entry name" value="Tetracycline Repressor, domain 2"/>
    <property type="match status" value="1"/>
</dbReference>
<evidence type="ECO:0000259" key="3">
    <source>
        <dbReference type="PROSITE" id="PS50977"/>
    </source>
</evidence>
<evidence type="ECO:0000313" key="5">
    <source>
        <dbReference type="Proteomes" id="UP000030643"/>
    </source>
</evidence>
<dbReference type="OrthoDB" id="6430772at2"/>
<dbReference type="InterPro" id="IPR009057">
    <property type="entry name" value="Homeodomain-like_sf"/>
</dbReference>
<keyword evidence="5" id="KW-1185">Reference proteome</keyword>
<accession>A0A069CRD3</accession>
<dbReference type="InterPro" id="IPR050624">
    <property type="entry name" value="HTH-type_Tx_Regulator"/>
</dbReference>
<proteinExistence type="predicted"/>
<feature type="DNA-binding region" description="H-T-H motif" evidence="2">
    <location>
        <begin position="29"/>
        <end position="48"/>
    </location>
</feature>
<dbReference type="Pfam" id="PF00440">
    <property type="entry name" value="TetR_N"/>
    <property type="match status" value="1"/>
</dbReference>
<dbReference type="GO" id="GO:0003677">
    <property type="term" value="F:DNA binding"/>
    <property type="evidence" value="ECO:0007669"/>
    <property type="project" value="UniProtKB-UniRule"/>
</dbReference>
<evidence type="ECO:0000256" key="2">
    <source>
        <dbReference type="PROSITE-ProRule" id="PRU00335"/>
    </source>
</evidence>
<gene>
    <name evidence="4" type="ORF">WOSG25_020720</name>
</gene>
<dbReference type="RefSeq" id="WP_027698395.1">
    <property type="nucleotide sequence ID" value="NZ_DF820485.1"/>
</dbReference>
<sequence>MRIQDQEKRLALKKAALTLVANDGITQLSMAKLAKATNLSVATAYIYFENKTDLLGHLYTEALEQILLATDGIELSGLPLKEQFTQVLNHYAKALLHNPLYANFIRIMNTNQEALPIDLQGQGALVSADFLTVLKLAQKQQQLRTDNVDIIVAQVIQPLFWLITERQRLAVTISDDEIATFIDMAEHAILLV</sequence>
<dbReference type="EMBL" id="DF820485">
    <property type="protein sequence ID" value="GAK30275.1"/>
    <property type="molecule type" value="Genomic_DNA"/>
</dbReference>
<dbReference type="AlphaFoldDB" id="A0A069CRD3"/>
<keyword evidence="1 2" id="KW-0238">DNA-binding</keyword>
<dbReference type="Proteomes" id="UP000030643">
    <property type="component" value="Unassembled WGS sequence"/>
</dbReference>
<dbReference type="SUPFAM" id="SSF46689">
    <property type="entry name" value="Homeodomain-like"/>
    <property type="match status" value="1"/>
</dbReference>
<dbReference type="InterPro" id="IPR001647">
    <property type="entry name" value="HTH_TetR"/>
</dbReference>
<dbReference type="PANTHER" id="PTHR43479:SF11">
    <property type="entry name" value="ACREF_ENVCD OPERON REPRESSOR-RELATED"/>
    <property type="match status" value="1"/>
</dbReference>
<feature type="domain" description="HTH tetR-type" evidence="3">
    <location>
        <begin position="6"/>
        <end position="66"/>
    </location>
</feature>